<gene>
    <name evidence="3" type="ORF">BC936DRAFT_139044</name>
</gene>
<keyword evidence="2" id="KW-0378">Hydrolase</keyword>
<proteinExistence type="inferred from homology"/>
<dbReference type="GO" id="GO:0052689">
    <property type="term" value="F:carboxylic ester hydrolase activity"/>
    <property type="evidence" value="ECO:0007669"/>
    <property type="project" value="TreeGrafter"/>
</dbReference>
<evidence type="ECO:0008006" key="5">
    <source>
        <dbReference type="Google" id="ProtNLM"/>
    </source>
</evidence>
<evidence type="ECO:0000256" key="2">
    <source>
        <dbReference type="ARBA" id="ARBA00022801"/>
    </source>
</evidence>
<dbReference type="Gene3D" id="3.40.50.1820">
    <property type="entry name" value="alpha/beta hydrolase"/>
    <property type="match status" value="1"/>
</dbReference>
<dbReference type="EMBL" id="RBNI01014192">
    <property type="protein sequence ID" value="RUP23109.1"/>
    <property type="molecule type" value="Genomic_DNA"/>
</dbReference>
<sequence length="186" mass="20698">MYWKNSHRGGKVAMTLALRQFPAVQSLIVVDMAPVNVGLSVDFATFVEAMKVVDAAGCTKQSMADEILRESVPDIANRHFLLTNLKRDSHTGIYRFRIPLDTLGDSLTNMGAFPFDVAHHTYHGRTLIIAGANSGYVRPEKNAQTIRTFFPQSRVVVIDDAGHWGESFVTVWGEGTTLFEIRVDDK</sequence>
<dbReference type="SUPFAM" id="SSF53474">
    <property type="entry name" value="alpha/beta-Hydrolases"/>
    <property type="match status" value="1"/>
</dbReference>
<dbReference type="PANTHER" id="PTHR46118">
    <property type="entry name" value="PROTEIN ABHD11"/>
    <property type="match status" value="1"/>
</dbReference>
<reference evidence="3 4" key="1">
    <citation type="journal article" date="2018" name="New Phytol.">
        <title>Phylogenomics of Endogonaceae and evolution of mycorrhizas within Mucoromycota.</title>
        <authorList>
            <person name="Chang Y."/>
            <person name="Desiro A."/>
            <person name="Na H."/>
            <person name="Sandor L."/>
            <person name="Lipzen A."/>
            <person name="Clum A."/>
            <person name="Barry K."/>
            <person name="Grigoriev I.V."/>
            <person name="Martin F.M."/>
            <person name="Stajich J.E."/>
            <person name="Smith M.E."/>
            <person name="Bonito G."/>
            <person name="Spatafora J.W."/>
        </authorList>
    </citation>
    <scope>NUCLEOTIDE SEQUENCE [LARGE SCALE GENOMIC DNA]</scope>
    <source>
        <strain evidence="3 4">GMNB39</strain>
    </source>
</reference>
<protein>
    <recommendedName>
        <fullName evidence="5">Alpha/Beta hydrolase protein</fullName>
    </recommendedName>
</protein>
<comment type="similarity">
    <text evidence="1">Belongs to the AB hydrolase superfamily.</text>
</comment>
<organism evidence="3 4">
    <name type="scientific">Jimgerdemannia flammicorona</name>
    <dbReference type="NCBI Taxonomy" id="994334"/>
    <lineage>
        <taxon>Eukaryota</taxon>
        <taxon>Fungi</taxon>
        <taxon>Fungi incertae sedis</taxon>
        <taxon>Mucoromycota</taxon>
        <taxon>Mucoromycotina</taxon>
        <taxon>Endogonomycetes</taxon>
        <taxon>Endogonales</taxon>
        <taxon>Endogonaceae</taxon>
        <taxon>Jimgerdemannia</taxon>
    </lineage>
</organism>
<name>A0A433BAT0_9FUNG</name>
<comment type="caution">
    <text evidence="3">The sequence shown here is derived from an EMBL/GenBank/DDBJ whole genome shotgun (WGS) entry which is preliminary data.</text>
</comment>
<dbReference type="AlphaFoldDB" id="A0A433BAT0"/>
<dbReference type="GO" id="GO:0005739">
    <property type="term" value="C:mitochondrion"/>
    <property type="evidence" value="ECO:0007669"/>
    <property type="project" value="TreeGrafter"/>
</dbReference>
<dbReference type="Proteomes" id="UP000268093">
    <property type="component" value="Unassembled WGS sequence"/>
</dbReference>
<evidence type="ECO:0000256" key="1">
    <source>
        <dbReference type="ARBA" id="ARBA00008645"/>
    </source>
</evidence>
<evidence type="ECO:0000313" key="3">
    <source>
        <dbReference type="EMBL" id="RUP23109.1"/>
    </source>
</evidence>
<dbReference type="PANTHER" id="PTHR46118:SF4">
    <property type="entry name" value="PROTEIN ABHD11"/>
    <property type="match status" value="1"/>
</dbReference>
<dbReference type="InterPro" id="IPR029058">
    <property type="entry name" value="AB_hydrolase_fold"/>
</dbReference>
<evidence type="ECO:0000313" key="4">
    <source>
        <dbReference type="Proteomes" id="UP000268093"/>
    </source>
</evidence>
<dbReference type="OrthoDB" id="8119704at2759"/>
<keyword evidence="4" id="KW-1185">Reference proteome</keyword>
<accession>A0A433BAT0</accession>